<keyword evidence="3" id="KW-1185">Reference proteome</keyword>
<protein>
    <recommendedName>
        <fullName evidence="4">F-box domain-containing protein</fullName>
    </recommendedName>
</protein>
<evidence type="ECO:0000256" key="1">
    <source>
        <dbReference type="SAM" id="MobiDB-lite"/>
    </source>
</evidence>
<dbReference type="SUPFAM" id="SSF81383">
    <property type="entry name" value="F-box domain"/>
    <property type="match status" value="1"/>
</dbReference>
<evidence type="ECO:0008006" key="4">
    <source>
        <dbReference type="Google" id="ProtNLM"/>
    </source>
</evidence>
<dbReference type="AlphaFoldDB" id="A0A4U0X0K2"/>
<accession>A0A4U0X0K2</accession>
<dbReference type="SUPFAM" id="SSF82171">
    <property type="entry name" value="DPP6 N-terminal domain-like"/>
    <property type="match status" value="1"/>
</dbReference>
<organism evidence="2 3">
    <name type="scientific">Friedmanniomyces simplex</name>
    <dbReference type="NCBI Taxonomy" id="329884"/>
    <lineage>
        <taxon>Eukaryota</taxon>
        <taxon>Fungi</taxon>
        <taxon>Dikarya</taxon>
        <taxon>Ascomycota</taxon>
        <taxon>Pezizomycotina</taxon>
        <taxon>Dothideomycetes</taxon>
        <taxon>Dothideomycetidae</taxon>
        <taxon>Mycosphaerellales</taxon>
        <taxon>Teratosphaeriaceae</taxon>
        <taxon>Friedmanniomyces</taxon>
    </lineage>
</organism>
<name>A0A4U0X0K2_9PEZI</name>
<dbReference type="OrthoDB" id="1689567at2759"/>
<evidence type="ECO:0000313" key="3">
    <source>
        <dbReference type="Proteomes" id="UP000309340"/>
    </source>
</evidence>
<dbReference type="EMBL" id="NAJQ01000491">
    <property type="protein sequence ID" value="TKA68676.1"/>
    <property type="molecule type" value="Genomic_DNA"/>
</dbReference>
<proteinExistence type="predicted"/>
<sequence>MRSIDKVLNYETPTKPSAATLPVELIQMVYGHLGPTDFNAARHTCHSWMTASLDYDLLIQQLKRGGWWSTTSTLPTLFQEWRHHWPMSRFLARGVYRNVCWENDPPLSVAVSPNGQCVAFGSAKGVELYWRDINTGQDMNRYFSLTLPSEVLHFLPPRRNIDSPHKLRLISSPGRAPGTTSASMTQVGSTRPSSGTWFTLTGRFRSAGSKDVAGHCRAIPLSDGHHILFTDEETGLVCVGADQPVGSAEKLSRKFVLEPPSGHHSPCTLYAAASDLENGARIAATYGNDIVLYSVPIDALRYSTAQQEETLRPLDEPFADLETADVLRHPTSNAAAIREAMFEAEGVARFDKLNMIWAHWLPASGDQKPEKVDDIWPLRISGVYVGSLETPVALAVHAGAAITVWAFGQDGREAVWCV</sequence>
<comment type="caution">
    <text evidence="2">The sequence shown here is derived from an EMBL/GenBank/DDBJ whole genome shotgun (WGS) entry which is preliminary data.</text>
</comment>
<dbReference type="InterPro" id="IPR036047">
    <property type="entry name" value="F-box-like_dom_sf"/>
</dbReference>
<gene>
    <name evidence="2" type="ORF">B0A55_08910</name>
</gene>
<evidence type="ECO:0000313" key="2">
    <source>
        <dbReference type="EMBL" id="TKA68676.1"/>
    </source>
</evidence>
<dbReference type="Proteomes" id="UP000309340">
    <property type="component" value="Unassembled WGS sequence"/>
</dbReference>
<feature type="compositionally biased region" description="Polar residues" evidence="1">
    <location>
        <begin position="178"/>
        <end position="193"/>
    </location>
</feature>
<feature type="region of interest" description="Disordered" evidence="1">
    <location>
        <begin position="171"/>
        <end position="193"/>
    </location>
</feature>
<reference evidence="2 3" key="1">
    <citation type="submission" date="2017-03" db="EMBL/GenBank/DDBJ databases">
        <title>Genomes of endolithic fungi from Antarctica.</title>
        <authorList>
            <person name="Coleine C."/>
            <person name="Masonjones S."/>
            <person name="Stajich J.E."/>
        </authorList>
    </citation>
    <scope>NUCLEOTIDE SEQUENCE [LARGE SCALE GENOMIC DNA]</scope>
    <source>
        <strain evidence="2 3">CCFEE 5184</strain>
    </source>
</reference>
<dbReference type="CDD" id="cd09917">
    <property type="entry name" value="F-box_SF"/>
    <property type="match status" value="1"/>
</dbReference>